<comment type="caution">
    <text evidence="5">The sequence shown here is derived from an EMBL/GenBank/DDBJ whole genome shotgun (WGS) entry which is preliminary data.</text>
</comment>
<dbReference type="PROSITE" id="PS51379">
    <property type="entry name" value="4FE4S_FER_2"/>
    <property type="match status" value="1"/>
</dbReference>
<evidence type="ECO:0000256" key="1">
    <source>
        <dbReference type="ARBA" id="ARBA00022723"/>
    </source>
</evidence>
<protein>
    <submittedName>
        <fullName evidence="5">4Fe-4S binding protein</fullName>
    </submittedName>
</protein>
<evidence type="ECO:0000259" key="4">
    <source>
        <dbReference type="PROSITE" id="PS51379"/>
    </source>
</evidence>
<keyword evidence="1" id="KW-0479">Metal-binding</keyword>
<dbReference type="InterPro" id="IPR017900">
    <property type="entry name" value="4Fe4S_Fe_S_CS"/>
</dbReference>
<dbReference type="PROSITE" id="PS00198">
    <property type="entry name" value="4FE4S_FER_1"/>
    <property type="match status" value="1"/>
</dbReference>
<gene>
    <name evidence="5" type="ORF">KQI20_10920</name>
</gene>
<dbReference type="EMBL" id="JAHLOQ010000033">
    <property type="protein sequence ID" value="MBU5336952.1"/>
    <property type="molecule type" value="Genomic_DNA"/>
</dbReference>
<evidence type="ECO:0000256" key="2">
    <source>
        <dbReference type="ARBA" id="ARBA00023004"/>
    </source>
</evidence>
<dbReference type="InterPro" id="IPR017896">
    <property type="entry name" value="4Fe4S_Fe-S-bd"/>
</dbReference>
<evidence type="ECO:0000313" key="5">
    <source>
        <dbReference type="EMBL" id="MBU5336952.1"/>
    </source>
</evidence>
<evidence type="ECO:0000313" key="6">
    <source>
        <dbReference type="Proteomes" id="UP001196301"/>
    </source>
</evidence>
<dbReference type="Pfam" id="PF00037">
    <property type="entry name" value="Fer4"/>
    <property type="match status" value="1"/>
</dbReference>
<reference evidence="5 6" key="1">
    <citation type="submission" date="2021-06" db="EMBL/GenBank/DDBJ databases">
        <authorList>
            <person name="Sun Q."/>
            <person name="Li D."/>
        </authorList>
    </citation>
    <scope>NUCLEOTIDE SEQUENCE [LARGE SCALE GENOMIC DNA]</scope>
    <source>
        <strain evidence="5 6">N19</strain>
    </source>
</reference>
<dbReference type="RefSeq" id="WP_216571002.1">
    <property type="nucleotide sequence ID" value="NZ_JAHLOQ010000033.1"/>
</dbReference>
<keyword evidence="6" id="KW-1185">Reference proteome</keyword>
<sequence length="168" mass="18417">MNRGIVYDGVPSKEELASCPGVPSEERMRQGRVAVIECVQEIPCNPCSFSCKFNAITIGDEITNLPHLDGDKCTGCGQCVANCPGLAITIMDKSYSDKEAVIDFPFEYLPLPEEHQVVDAVNRYGEVVCKGIIKKVKQVKAYAGTTIVSMIIPIEFADEVRSMKRLGK</sequence>
<organism evidence="5 6">
    <name type="scientific">Intestinibacter bartlettii</name>
    <dbReference type="NCBI Taxonomy" id="261299"/>
    <lineage>
        <taxon>Bacteria</taxon>
        <taxon>Bacillati</taxon>
        <taxon>Bacillota</taxon>
        <taxon>Clostridia</taxon>
        <taxon>Peptostreptococcales</taxon>
        <taxon>Peptostreptococcaceae</taxon>
        <taxon>Intestinibacter</taxon>
    </lineage>
</organism>
<feature type="domain" description="4Fe-4S ferredoxin-type" evidence="4">
    <location>
        <begin position="64"/>
        <end position="93"/>
    </location>
</feature>
<name>A0ABS6DYN6_9FIRM</name>
<accession>A0ABS6DYN6</accession>
<proteinExistence type="predicted"/>
<dbReference type="Proteomes" id="UP001196301">
    <property type="component" value="Unassembled WGS sequence"/>
</dbReference>
<keyword evidence="3" id="KW-0411">Iron-sulfur</keyword>
<keyword evidence="2" id="KW-0408">Iron</keyword>
<evidence type="ECO:0000256" key="3">
    <source>
        <dbReference type="ARBA" id="ARBA00023014"/>
    </source>
</evidence>